<evidence type="ECO:0000313" key="3">
    <source>
        <dbReference type="Proteomes" id="UP000033101"/>
    </source>
</evidence>
<evidence type="ECO:0000256" key="1">
    <source>
        <dbReference type="SAM" id="Phobius"/>
    </source>
</evidence>
<dbReference type="HOGENOM" id="CLU_1850643_0_0_2"/>
<sequence>MAFAGSIVILFALGMAAGLGWSLASGDTALLSRALIMSLSKIPPVWIIIGISAMFYGWLPRTSSVLSWIILGSFIVIEMFWEAGLVRWSVLQVTPFAYAHYSIPINELSISSLLGLILLSAVFTGIGMVGFKRRSIGV</sequence>
<feature type="transmembrane region" description="Helical" evidence="1">
    <location>
        <begin position="110"/>
        <end position="131"/>
    </location>
</feature>
<keyword evidence="1" id="KW-0472">Membrane</keyword>
<keyword evidence="1" id="KW-1133">Transmembrane helix</keyword>
<dbReference type="GeneID" id="24829466"/>
<dbReference type="PATRIC" id="fig|1434110.4.peg.409"/>
<feature type="transmembrane region" description="Helical" evidence="1">
    <location>
        <begin position="42"/>
        <end position="59"/>
    </location>
</feature>
<feature type="transmembrane region" description="Helical" evidence="1">
    <location>
        <begin position="66"/>
        <end position="90"/>
    </location>
</feature>
<dbReference type="AlphaFoldDB" id="A0A0E3SAU6"/>
<evidence type="ECO:0000313" key="2">
    <source>
        <dbReference type="EMBL" id="AKB76827.1"/>
    </source>
</evidence>
<keyword evidence="3" id="KW-1185">Reference proteome</keyword>
<dbReference type="RefSeq" id="WP_158024019.1">
    <property type="nucleotide sequence ID" value="NZ_CP009516.1"/>
</dbReference>
<gene>
    <name evidence="2" type="ORF">MSHOH_0344</name>
</gene>
<dbReference type="EMBL" id="CP009516">
    <property type="protein sequence ID" value="AKB76827.1"/>
    <property type="molecule type" value="Genomic_DNA"/>
</dbReference>
<name>A0A0E3SAU6_9EURY</name>
<accession>A0A0E3SAU6</accession>
<proteinExistence type="predicted"/>
<reference evidence="2 3" key="1">
    <citation type="submission" date="2014-07" db="EMBL/GenBank/DDBJ databases">
        <title>Methanogenic archaea and the global carbon cycle.</title>
        <authorList>
            <person name="Henriksen J.R."/>
            <person name="Luke J."/>
            <person name="Reinhart S."/>
            <person name="Benedict M.N."/>
            <person name="Youngblut N.D."/>
            <person name="Metcalf M.E."/>
            <person name="Whitaker R.J."/>
            <person name="Metcalf W.W."/>
        </authorList>
    </citation>
    <scope>NUCLEOTIDE SEQUENCE [LARGE SCALE GENOMIC DNA]</scope>
    <source>
        <strain evidence="2 3">HB-1</strain>
    </source>
</reference>
<protein>
    <submittedName>
        <fullName evidence="2">Putative TETRONASIN-TRANSPORT INTEGRAL MEMBRANE PROTEIN ABC TRANSPORTER</fullName>
    </submittedName>
</protein>
<dbReference type="STRING" id="1434110.MSHOH_0344"/>
<organism evidence="2 3">
    <name type="scientific">Methanosarcina horonobensis HB-1 = JCM 15518</name>
    <dbReference type="NCBI Taxonomy" id="1434110"/>
    <lineage>
        <taxon>Archaea</taxon>
        <taxon>Methanobacteriati</taxon>
        <taxon>Methanobacteriota</taxon>
        <taxon>Stenosarchaea group</taxon>
        <taxon>Methanomicrobia</taxon>
        <taxon>Methanosarcinales</taxon>
        <taxon>Methanosarcinaceae</taxon>
        <taxon>Methanosarcina</taxon>
    </lineage>
</organism>
<dbReference type="KEGG" id="mhor:MSHOH_0344"/>
<dbReference type="Proteomes" id="UP000033101">
    <property type="component" value="Chromosome"/>
</dbReference>
<keyword evidence="1" id="KW-0812">Transmembrane</keyword>